<evidence type="ECO:0000256" key="7">
    <source>
        <dbReference type="ARBA" id="ARBA00043952"/>
    </source>
</evidence>
<dbReference type="InterPro" id="IPR017868">
    <property type="entry name" value="Filamin/ABP280_repeat-like"/>
</dbReference>
<comment type="similarity">
    <text evidence="2">Belongs to the KDELC family.</text>
</comment>
<evidence type="ECO:0000256" key="9">
    <source>
        <dbReference type="ARBA" id="ARBA00047553"/>
    </source>
</evidence>
<dbReference type="GO" id="GO:0005788">
    <property type="term" value="C:endoplasmic reticulum lumen"/>
    <property type="evidence" value="ECO:0007669"/>
    <property type="project" value="UniProtKB-SubCell"/>
</dbReference>
<evidence type="ECO:0000256" key="5">
    <source>
        <dbReference type="ARBA" id="ARBA00022824"/>
    </source>
</evidence>
<dbReference type="PANTHER" id="PTHR12203">
    <property type="entry name" value="KDEL LYS-ASP-GLU-LEU CONTAINING - RELATED"/>
    <property type="match status" value="1"/>
</dbReference>
<organism evidence="13 14">
    <name type="scientific">Spodoptera exigua</name>
    <name type="common">Beet armyworm</name>
    <name type="synonym">Noctua fulgens</name>
    <dbReference type="NCBI Taxonomy" id="7107"/>
    <lineage>
        <taxon>Eukaryota</taxon>
        <taxon>Metazoa</taxon>
        <taxon>Ecdysozoa</taxon>
        <taxon>Arthropoda</taxon>
        <taxon>Hexapoda</taxon>
        <taxon>Insecta</taxon>
        <taxon>Pterygota</taxon>
        <taxon>Neoptera</taxon>
        <taxon>Endopterygota</taxon>
        <taxon>Lepidoptera</taxon>
        <taxon>Glossata</taxon>
        <taxon>Ditrysia</taxon>
        <taxon>Noctuoidea</taxon>
        <taxon>Noctuidae</taxon>
        <taxon>Amphipyrinae</taxon>
        <taxon>Spodoptera</taxon>
    </lineage>
</organism>
<comment type="caution">
    <text evidence="13">The sequence shown here is derived from an EMBL/GenBank/DDBJ whole genome shotgun (WGS) entry which is preliminary data.</text>
</comment>
<protein>
    <recommendedName>
        <fullName evidence="12">Glycosyl transferase CAP10 domain-containing protein</fullName>
    </recommendedName>
</protein>
<sequence>CNKNNNMKLETIFSFMFLYVSSYTQNNDIILTGPGLNPKAIVMPARYFFINFTHINAQSYTPEINKNLVVEINGKSSDGKHCRVWVNKLDRKDGTFIVRYKVYETCLELSIHVLYGKKDVAKSPYKFKGPTYADQCNCPEPQFEEWFKNYGCEKTYEQIKKDLKPFNGLNMREEFQKIINKYHQPESTSFCHYAIKQNELYRNCYGKHVGFNMFSDNILLSLMRKVKLPDMDLVINLGDWPLVHKKDKPLPVFSWCGSDDTYDIVMPTYDLTESALENMGRVTLDTLSVQSGAEIAWDEREPRAVWRGRDSRAERLKLIDIARANPDLFNASLTNFFFFRDKESQYGPKQPHISFFKFFDFKYQINVDGTVAAYRMPYLLAGGGLVLKQQSPYYEHFYPQLVPWEHFVPVKRDLSDLVDRVKWARDNDDKAKQIAGNARNFANNNLLPQNVICYHAALFWEWSKIINNEVNIEANMTHVPQPTATNCDCKPKKPNTHEDL</sequence>
<name>A0A835G3T8_SPOEX</name>
<dbReference type="InterPro" id="IPR006598">
    <property type="entry name" value="CAP10"/>
</dbReference>
<proteinExistence type="inferred from homology"/>
<dbReference type="SMART" id="SM00672">
    <property type="entry name" value="CAP10"/>
    <property type="match status" value="1"/>
</dbReference>
<accession>A0A835G3T8</accession>
<dbReference type="GO" id="GO:0046527">
    <property type="term" value="F:glucosyltransferase activity"/>
    <property type="evidence" value="ECO:0007669"/>
    <property type="project" value="TreeGrafter"/>
</dbReference>
<comment type="pathway">
    <text evidence="7">Protein modification.</text>
</comment>
<dbReference type="InterPro" id="IPR001298">
    <property type="entry name" value="Filamin/ABP280_rpt"/>
</dbReference>
<keyword evidence="3" id="KW-0808">Transferase</keyword>
<evidence type="ECO:0000256" key="1">
    <source>
        <dbReference type="ARBA" id="ARBA00004319"/>
    </source>
</evidence>
<evidence type="ECO:0000256" key="10">
    <source>
        <dbReference type="ARBA" id="ARBA00049246"/>
    </source>
</evidence>
<dbReference type="PANTHER" id="PTHR12203:SF122">
    <property type="entry name" value="GLYCOSYL TRANSFERASE CAP10 DOMAIN-CONTAINING PROTEIN"/>
    <property type="match status" value="1"/>
</dbReference>
<comment type="function">
    <text evidence="8">Protein O-glucosyltransferase. Catalyzes the reaction that attaches glucose through an O-glycosidic linkage to a conserved serine residue found in the consensus sequence C-X-S-X-[PA]-C in epidermal growth factor-like repeats. Regulates Notch signaling by glucosylating Notch in the ER, glucosylation is required for the correct folding and cleavage of Notch.</text>
</comment>
<keyword evidence="6" id="KW-0325">Glycoprotein</keyword>
<gene>
    <name evidence="13" type="ORF">HW555_013264</name>
</gene>
<evidence type="ECO:0000256" key="6">
    <source>
        <dbReference type="ARBA" id="ARBA00023180"/>
    </source>
</evidence>
<keyword evidence="14" id="KW-1185">Reference proteome</keyword>
<dbReference type="Pfam" id="PF00630">
    <property type="entry name" value="Filamin"/>
    <property type="match status" value="1"/>
</dbReference>
<dbReference type="SMART" id="SM00557">
    <property type="entry name" value="IG_FLMN"/>
    <property type="match status" value="1"/>
</dbReference>
<dbReference type="PROSITE" id="PS50194">
    <property type="entry name" value="FILAMIN_REPEAT"/>
    <property type="match status" value="1"/>
</dbReference>
<reference evidence="13" key="1">
    <citation type="submission" date="2020-08" db="EMBL/GenBank/DDBJ databases">
        <title>Spodoptera exigua strain:BAW_Kor-Di-RS1 Genome sequencing and assembly.</title>
        <authorList>
            <person name="Kim J."/>
            <person name="Nam H.Y."/>
            <person name="Kwon M."/>
            <person name="Choi J.H."/>
            <person name="Cho S.R."/>
            <person name="Kim G.-H."/>
        </authorList>
    </citation>
    <scope>NUCLEOTIDE SEQUENCE</scope>
    <source>
        <strain evidence="13">BAW_Kor-Di-RS1</strain>
        <tissue evidence="13">Whole-body</tissue>
    </source>
</reference>
<dbReference type="InterPro" id="IPR051091">
    <property type="entry name" value="O-Glucosyltr/Glycosyltrsf_90"/>
</dbReference>
<evidence type="ECO:0000259" key="12">
    <source>
        <dbReference type="SMART" id="SM00672"/>
    </source>
</evidence>
<evidence type="ECO:0000256" key="3">
    <source>
        <dbReference type="ARBA" id="ARBA00022676"/>
    </source>
</evidence>
<evidence type="ECO:0000256" key="2">
    <source>
        <dbReference type="ARBA" id="ARBA00006063"/>
    </source>
</evidence>
<evidence type="ECO:0000256" key="4">
    <source>
        <dbReference type="ARBA" id="ARBA00022729"/>
    </source>
</evidence>
<feature type="repeat" description="Filamin" evidence="11">
    <location>
        <begin position="21"/>
        <end position="129"/>
    </location>
</feature>
<dbReference type="SUPFAM" id="SSF81296">
    <property type="entry name" value="E set domains"/>
    <property type="match status" value="1"/>
</dbReference>
<dbReference type="Pfam" id="PF05686">
    <property type="entry name" value="Glyco_transf_90"/>
    <property type="match status" value="1"/>
</dbReference>
<dbReference type="AlphaFoldDB" id="A0A835G3T8"/>
<comment type="catalytic activity">
    <reaction evidence="10">
        <text>L-seryl-[EGF-like domain protein] + UDP-alpha-D-glucose = 3-O-(beta-D-glucosyl)-L-seryl-[EGF-like domain protein] + UDP + H(+)</text>
        <dbReference type="Rhea" id="RHEA:58116"/>
        <dbReference type="Rhea" id="RHEA-COMP:14610"/>
        <dbReference type="Rhea" id="RHEA-COMP:16010"/>
        <dbReference type="ChEBI" id="CHEBI:15378"/>
        <dbReference type="ChEBI" id="CHEBI:29999"/>
        <dbReference type="ChEBI" id="CHEBI:58223"/>
        <dbReference type="ChEBI" id="CHEBI:58885"/>
        <dbReference type="ChEBI" id="CHEBI:140576"/>
    </reaction>
</comment>
<dbReference type="InterPro" id="IPR014756">
    <property type="entry name" value="Ig_E-set"/>
</dbReference>
<evidence type="ECO:0000313" key="14">
    <source>
        <dbReference type="Proteomes" id="UP000648187"/>
    </source>
</evidence>
<keyword evidence="3" id="KW-0328">Glycosyltransferase</keyword>
<feature type="non-terminal residue" evidence="13">
    <location>
        <position position="500"/>
    </location>
</feature>
<evidence type="ECO:0000256" key="8">
    <source>
        <dbReference type="ARBA" id="ARBA00045690"/>
    </source>
</evidence>
<comment type="subcellular location">
    <subcellularLocation>
        <location evidence="1">Endoplasmic reticulum lumen</location>
    </subcellularLocation>
</comment>
<evidence type="ECO:0000313" key="13">
    <source>
        <dbReference type="EMBL" id="KAF9406309.1"/>
    </source>
</evidence>
<dbReference type="Gene3D" id="2.60.40.10">
    <property type="entry name" value="Immunoglobulins"/>
    <property type="match status" value="1"/>
</dbReference>
<dbReference type="Proteomes" id="UP000648187">
    <property type="component" value="Unassembled WGS sequence"/>
</dbReference>
<keyword evidence="5" id="KW-0256">Endoplasmic reticulum</keyword>
<feature type="domain" description="Glycosyl transferase CAP10" evidence="12">
    <location>
        <begin position="227"/>
        <end position="469"/>
    </location>
</feature>
<comment type="catalytic activity">
    <reaction evidence="9">
        <text>L-seryl-[EGF-like domain protein] + UDP-alpha-D-xylose = 3-O-(beta-D-xylosyl)-L-seryl-[EGF-like domain protein] + UDP + H(+)</text>
        <dbReference type="Rhea" id="RHEA:62016"/>
        <dbReference type="Rhea" id="RHEA-COMP:16010"/>
        <dbReference type="Rhea" id="RHEA-COMP:16011"/>
        <dbReference type="ChEBI" id="CHEBI:15378"/>
        <dbReference type="ChEBI" id="CHEBI:29999"/>
        <dbReference type="ChEBI" id="CHEBI:57632"/>
        <dbReference type="ChEBI" id="CHEBI:58223"/>
        <dbReference type="ChEBI" id="CHEBI:132085"/>
    </reaction>
</comment>
<keyword evidence="4" id="KW-0732">Signal</keyword>
<dbReference type="InterPro" id="IPR013783">
    <property type="entry name" value="Ig-like_fold"/>
</dbReference>
<evidence type="ECO:0000256" key="11">
    <source>
        <dbReference type="PROSITE-ProRule" id="PRU00087"/>
    </source>
</evidence>
<dbReference type="EMBL" id="JACKWZ010000610">
    <property type="protein sequence ID" value="KAF9406309.1"/>
    <property type="molecule type" value="Genomic_DNA"/>
</dbReference>